<dbReference type="GO" id="GO:0007165">
    <property type="term" value="P:signal transduction"/>
    <property type="evidence" value="ECO:0007669"/>
    <property type="project" value="UniProtKB-KW"/>
</dbReference>
<protein>
    <submittedName>
        <fullName evidence="7">Methyl-accepting chemotaxis protein</fullName>
    </submittedName>
</protein>
<dbReference type="PROSITE" id="PS50885">
    <property type="entry name" value="HAMP"/>
    <property type="match status" value="1"/>
</dbReference>
<accession>A0AAJ1WXS1</accession>
<name>A0AAJ1WXS1_9HYPH</name>
<keyword evidence="4" id="KW-1133">Transmembrane helix</keyword>
<organism evidence="7 8">
    <name type="scientific">Methylobacterium brachiatum</name>
    <dbReference type="NCBI Taxonomy" id="269660"/>
    <lineage>
        <taxon>Bacteria</taxon>
        <taxon>Pseudomonadati</taxon>
        <taxon>Pseudomonadota</taxon>
        <taxon>Alphaproteobacteria</taxon>
        <taxon>Hyphomicrobiales</taxon>
        <taxon>Methylobacteriaceae</taxon>
        <taxon>Methylobacterium</taxon>
    </lineage>
</organism>
<dbReference type="CDD" id="cd06225">
    <property type="entry name" value="HAMP"/>
    <property type="match status" value="1"/>
</dbReference>
<dbReference type="SMART" id="SM00304">
    <property type="entry name" value="HAMP"/>
    <property type="match status" value="1"/>
</dbReference>
<dbReference type="PANTHER" id="PTHR32089:SF112">
    <property type="entry name" value="LYSOZYME-LIKE PROTEIN-RELATED"/>
    <property type="match status" value="1"/>
</dbReference>
<feature type="domain" description="HAMP" evidence="6">
    <location>
        <begin position="313"/>
        <end position="366"/>
    </location>
</feature>
<evidence type="ECO:0000313" key="8">
    <source>
        <dbReference type="Proteomes" id="UP001223420"/>
    </source>
</evidence>
<dbReference type="PANTHER" id="PTHR32089">
    <property type="entry name" value="METHYL-ACCEPTING CHEMOTAXIS PROTEIN MCPB"/>
    <property type="match status" value="1"/>
</dbReference>
<evidence type="ECO:0000256" key="4">
    <source>
        <dbReference type="SAM" id="Phobius"/>
    </source>
</evidence>
<dbReference type="Pfam" id="PF00672">
    <property type="entry name" value="HAMP"/>
    <property type="match status" value="1"/>
</dbReference>
<dbReference type="PROSITE" id="PS50111">
    <property type="entry name" value="CHEMOTAXIS_TRANSDUC_2"/>
    <property type="match status" value="1"/>
</dbReference>
<feature type="transmembrane region" description="Helical" evidence="4">
    <location>
        <begin position="290"/>
        <end position="310"/>
    </location>
</feature>
<feature type="domain" description="Methyl-accepting transducer" evidence="5">
    <location>
        <begin position="407"/>
        <end position="643"/>
    </location>
</feature>
<keyword evidence="1 3" id="KW-0807">Transducer</keyword>
<comment type="similarity">
    <text evidence="2">Belongs to the methyl-accepting chemotaxis (MCP) protein family.</text>
</comment>
<dbReference type="SMART" id="SM00283">
    <property type="entry name" value="MA"/>
    <property type="match status" value="1"/>
</dbReference>
<evidence type="ECO:0000259" key="6">
    <source>
        <dbReference type="PROSITE" id="PS50885"/>
    </source>
</evidence>
<evidence type="ECO:0000259" key="5">
    <source>
        <dbReference type="PROSITE" id="PS50111"/>
    </source>
</evidence>
<dbReference type="Gene3D" id="1.10.8.500">
    <property type="entry name" value="HAMP domain in histidine kinase"/>
    <property type="match status" value="1"/>
</dbReference>
<keyword evidence="4" id="KW-0812">Transmembrane</keyword>
<dbReference type="AlphaFoldDB" id="A0AAJ1WXS1"/>
<gene>
    <name evidence="7" type="ORF">QO001_005852</name>
</gene>
<dbReference type="Gene3D" id="1.10.287.950">
    <property type="entry name" value="Methyl-accepting chemotaxis protein"/>
    <property type="match status" value="1"/>
</dbReference>
<dbReference type="SUPFAM" id="SSF58104">
    <property type="entry name" value="Methyl-accepting chemotaxis protein (MCP) signaling domain"/>
    <property type="match status" value="1"/>
</dbReference>
<dbReference type="EMBL" id="JAUSWL010000019">
    <property type="protein sequence ID" value="MDQ0546899.1"/>
    <property type="molecule type" value="Genomic_DNA"/>
</dbReference>
<dbReference type="InterPro" id="IPR003660">
    <property type="entry name" value="HAMP_dom"/>
</dbReference>
<evidence type="ECO:0000256" key="1">
    <source>
        <dbReference type="ARBA" id="ARBA00023224"/>
    </source>
</evidence>
<dbReference type="InterPro" id="IPR004089">
    <property type="entry name" value="MCPsignal_dom"/>
</dbReference>
<comment type="caution">
    <text evidence="7">The sequence shown here is derived from an EMBL/GenBank/DDBJ whole genome shotgun (WGS) entry which is preliminary data.</text>
</comment>
<dbReference type="Proteomes" id="UP001223420">
    <property type="component" value="Unassembled WGS sequence"/>
</dbReference>
<proteinExistence type="inferred from homology"/>
<sequence>MDTADQVTAFMVIDRNLFASLTQVRIERGYGLTALVKEPDTNRAHRQLSLDARAPFNAAADIALGQLSSVADPALQTKRTELDALVGEWRQLRRALDAAFDQPAASRDPALRKRMDELGNRLLAALEAASDATERAIQALDPAYGSLIDARATTWLARTTDGRAALVVSQILAADRAASPADWGQLNSADAQNRTAWQLVGRMIRVNGFDASVKEAYDRADQLYYAGPVGEMRKAALAAVSEGRPMPFPVSTWDEGVVAGQKAIVDVAMAVIDSAVARATSASAAANRDFVSALAVIVFAGGLAAAAILIMQVRVVRGLLGLAGAMRRLAEGDLAVSVPGTARRDELGAMAGAVQVFKDNLVRTRILEEETALARASAEEQRRTAMRQMADAFEQAVGGIVGMVSSSATELQATAQTMTATATETASQSTTVAAAAEEAASNVNTVAAAAEELGSSVQEIGRQVDGSSHLARAAVSDADQTAAMVQELSSTVARIGDVVAMIQSIASQTNLLALNATIEAARAGEAGRGFAVVASEVKALADQTAKATEEIGRQIGQVQAATGQAVSAIGGISGRIREISTVAASIAAAVEQQGAATQEIVRNVGQAAMGTGEVTSNIAGVAGAAEETGAAAAQVLTSASELSRQSEHLTAEVRHFLATVRAA</sequence>
<reference evidence="7" key="1">
    <citation type="submission" date="2023-07" db="EMBL/GenBank/DDBJ databases">
        <title>Genomic Encyclopedia of Type Strains, Phase IV (KMG-IV): sequencing the most valuable type-strain genomes for metagenomic binning, comparative biology and taxonomic classification.</title>
        <authorList>
            <person name="Goeker M."/>
        </authorList>
    </citation>
    <scope>NUCLEOTIDE SEQUENCE</scope>
    <source>
        <strain evidence="7">DSM 19569</strain>
    </source>
</reference>
<evidence type="ECO:0000256" key="3">
    <source>
        <dbReference type="PROSITE-ProRule" id="PRU00284"/>
    </source>
</evidence>
<evidence type="ECO:0000313" key="7">
    <source>
        <dbReference type="EMBL" id="MDQ0546899.1"/>
    </source>
</evidence>
<evidence type="ECO:0000256" key="2">
    <source>
        <dbReference type="ARBA" id="ARBA00029447"/>
    </source>
</evidence>
<keyword evidence="4" id="KW-0472">Membrane</keyword>
<dbReference type="GO" id="GO:0016020">
    <property type="term" value="C:membrane"/>
    <property type="evidence" value="ECO:0007669"/>
    <property type="project" value="InterPro"/>
</dbReference>
<dbReference type="Pfam" id="PF00015">
    <property type="entry name" value="MCPsignal"/>
    <property type="match status" value="1"/>
</dbReference>